<keyword evidence="1" id="KW-1133">Transmembrane helix</keyword>
<feature type="transmembrane region" description="Helical" evidence="1">
    <location>
        <begin position="98"/>
        <end position="122"/>
    </location>
</feature>
<proteinExistence type="predicted"/>
<gene>
    <name evidence="2" type="ORF">D0907_18185</name>
</gene>
<dbReference type="KEGG" id="pdj:D0907_18185"/>
<organism evidence="2 3">
    <name type="scientific">Pseudoalteromonas lipolytica</name>
    <dbReference type="NCBI Taxonomy" id="570156"/>
    <lineage>
        <taxon>Bacteria</taxon>
        <taxon>Pseudomonadati</taxon>
        <taxon>Pseudomonadota</taxon>
        <taxon>Gammaproteobacteria</taxon>
        <taxon>Alteromonadales</taxon>
        <taxon>Pseudoalteromonadaceae</taxon>
        <taxon>Pseudoalteromonas</taxon>
    </lineage>
</organism>
<feature type="transmembrane region" description="Helical" evidence="1">
    <location>
        <begin position="142"/>
        <end position="161"/>
    </location>
</feature>
<geneLocation type="plasmid" evidence="2 3">
    <name>unnamed1</name>
</geneLocation>
<keyword evidence="2" id="KW-0614">Plasmid</keyword>
<reference evidence="2 3" key="1">
    <citation type="submission" date="2018-08" db="EMBL/GenBank/DDBJ databases">
        <title>Draft genome sequence of Pseudoalteromonas donghaensis HJ51.</title>
        <authorList>
            <person name="Oh J."/>
            <person name="Roh D."/>
        </authorList>
    </citation>
    <scope>NUCLEOTIDE SEQUENCE [LARGE SCALE GENOMIC DNA]</scope>
    <source>
        <strain evidence="2 3">HJ51</strain>
        <plasmid evidence="2 3">unnamed1</plasmid>
    </source>
</reference>
<dbReference type="Pfam" id="PF11158">
    <property type="entry name" value="DUF2938"/>
    <property type="match status" value="1"/>
</dbReference>
<dbReference type="RefSeq" id="WP_075593361.1">
    <property type="nucleotide sequence ID" value="NZ_CP032091.1"/>
</dbReference>
<keyword evidence="1" id="KW-0472">Membrane</keyword>
<accession>A0AAD0S333</accession>
<feature type="transmembrane region" description="Helical" evidence="1">
    <location>
        <begin position="6"/>
        <end position="27"/>
    </location>
</feature>
<dbReference type="AlphaFoldDB" id="A0AAD0S333"/>
<evidence type="ECO:0000313" key="2">
    <source>
        <dbReference type="EMBL" id="AXV67248.1"/>
    </source>
</evidence>
<feature type="transmembrane region" description="Helical" evidence="1">
    <location>
        <begin position="73"/>
        <end position="91"/>
    </location>
</feature>
<dbReference type="Proteomes" id="UP000264605">
    <property type="component" value="Plasmid unnamed1"/>
</dbReference>
<keyword evidence="1" id="KW-0812">Transmembrane</keyword>
<sequence>MTFLQFIQAIVIGLVATLSIDIWSYFFKKCFNQTTLNFCFVGRWALTMASGQFKHVDIAASEAKERECVVGWILHYIIGALFSLFFVLLIGKEWMTSPLFLPACLFGLFSTVMPFFVMQPALGLGVMAVNTAKPNQARLKTLTTHLLFGVGLYLSAQFVLFI</sequence>
<name>A0AAD0S333_9GAMM</name>
<dbReference type="InterPro" id="IPR021329">
    <property type="entry name" value="DUF2938"/>
</dbReference>
<protein>
    <submittedName>
        <fullName evidence="2">DUF2938 domain-containing protein</fullName>
    </submittedName>
</protein>
<dbReference type="EMBL" id="CP032091">
    <property type="protein sequence ID" value="AXV67248.1"/>
    <property type="molecule type" value="Genomic_DNA"/>
</dbReference>
<evidence type="ECO:0000256" key="1">
    <source>
        <dbReference type="SAM" id="Phobius"/>
    </source>
</evidence>
<evidence type="ECO:0000313" key="3">
    <source>
        <dbReference type="Proteomes" id="UP000264605"/>
    </source>
</evidence>
<dbReference type="GeneID" id="99507415"/>